<feature type="transmembrane region" description="Helical" evidence="5">
    <location>
        <begin position="54"/>
        <end position="73"/>
    </location>
</feature>
<evidence type="ECO:0000256" key="3">
    <source>
        <dbReference type="ARBA" id="ARBA00022989"/>
    </source>
</evidence>
<keyword evidence="4 5" id="KW-0472">Membrane</keyword>
<dbReference type="Proteomes" id="UP000237889">
    <property type="component" value="Chromosome"/>
</dbReference>
<evidence type="ECO:0000313" key="6">
    <source>
        <dbReference type="EMBL" id="AVO47632.1"/>
    </source>
</evidence>
<dbReference type="KEGG" id="phr:C6569_11170"/>
<reference evidence="6 7" key="1">
    <citation type="submission" date="2018-03" db="EMBL/GenBank/DDBJ databases">
        <title>Genome sequencing of Phreatobacter sp.</title>
        <authorList>
            <person name="Kim S.-J."/>
            <person name="Heo J."/>
            <person name="Kwon S.-W."/>
        </authorList>
    </citation>
    <scope>NUCLEOTIDE SEQUENCE [LARGE SCALE GENOMIC DNA]</scope>
    <source>
        <strain evidence="6 7">S-12</strain>
    </source>
</reference>
<accession>A0A2S0NHJ7</accession>
<proteinExistence type="predicted"/>
<dbReference type="Pfam" id="PF02600">
    <property type="entry name" value="DsbB"/>
    <property type="match status" value="1"/>
</dbReference>
<evidence type="ECO:0000256" key="4">
    <source>
        <dbReference type="ARBA" id="ARBA00023136"/>
    </source>
</evidence>
<keyword evidence="7" id="KW-1185">Reference proteome</keyword>
<evidence type="ECO:0000256" key="1">
    <source>
        <dbReference type="ARBA" id="ARBA00004141"/>
    </source>
</evidence>
<protein>
    <submittedName>
        <fullName evidence="6">Disulfide bond formation protein DsbB</fullName>
    </submittedName>
</protein>
<dbReference type="InterPro" id="IPR023380">
    <property type="entry name" value="DsbB-like_sf"/>
</dbReference>
<keyword evidence="3 5" id="KW-1133">Transmembrane helix</keyword>
<dbReference type="AlphaFoldDB" id="A0A2S0NHJ7"/>
<dbReference type="GO" id="GO:0006457">
    <property type="term" value="P:protein folding"/>
    <property type="evidence" value="ECO:0007669"/>
    <property type="project" value="InterPro"/>
</dbReference>
<dbReference type="GO" id="GO:0016020">
    <property type="term" value="C:membrane"/>
    <property type="evidence" value="ECO:0007669"/>
    <property type="project" value="UniProtKB-SubCell"/>
</dbReference>
<evidence type="ECO:0000313" key="7">
    <source>
        <dbReference type="Proteomes" id="UP000237889"/>
    </source>
</evidence>
<dbReference type="EMBL" id="CP027668">
    <property type="protein sequence ID" value="AVO47632.1"/>
    <property type="molecule type" value="Genomic_DNA"/>
</dbReference>
<evidence type="ECO:0000256" key="5">
    <source>
        <dbReference type="SAM" id="Phobius"/>
    </source>
</evidence>
<dbReference type="SUPFAM" id="SSF158442">
    <property type="entry name" value="DsbB-like"/>
    <property type="match status" value="1"/>
</dbReference>
<dbReference type="GO" id="GO:0015035">
    <property type="term" value="F:protein-disulfide reductase activity"/>
    <property type="evidence" value="ECO:0007669"/>
    <property type="project" value="InterPro"/>
</dbReference>
<dbReference type="Gene3D" id="1.20.1550.10">
    <property type="entry name" value="DsbB-like"/>
    <property type="match status" value="1"/>
</dbReference>
<feature type="transmembrane region" description="Helical" evidence="5">
    <location>
        <begin position="93"/>
        <end position="115"/>
    </location>
</feature>
<name>A0A2S0NHJ7_9HYPH</name>
<dbReference type="InterPro" id="IPR003752">
    <property type="entry name" value="DiS_bond_form_DsbB/BdbC"/>
</dbReference>
<comment type="subcellular location">
    <subcellularLocation>
        <location evidence="1">Membrane</location>
        <topology evidence="1">Multi-pass membrane protein</topology>
    </subcellularLocation>
</comment>
<keyword evidence="2 5" id="KW-0812">Transmembrane</keyword>
<gene>
    <name evidence="6" type="ORF">C6569_11170</name>
</gene>
<feature type="transmembrane region" description="Helical" evidence="5">
    <location>
        <begin position="135"/>
        <end position="156"/>
    </location>
</feature>
<organism evidence="6 7">
    <name type="scientific">Phreatobacter cathodiphilus</name>
    <dbReference type="NCBI Taxonomy" id="1868589"/>
    <lineage>
        <taxon>Bacteria</taxon>
        <taxon>Pseudomonadati</taxon>
        <taxon>Pseudomonadota</taxon>
        <taxon>Alphaproteobacteria</taxon>
        <taxon>Hyphomicrobiales</taxon>
        <taxon>Phreatobacteraceae</taxon>
        <taxon>Phreatobacter</taxon>
    </lineage>
</organism>
<sequence length="181" mass="19291">MLVAIDVVITAAMVMQFAKGELPCPLCLLQRAALFGVGFALMQNFRAFSHRNTGIGLLFALLLLVVSVRQTLLDIVPRPDHAYVGSAVFGLHMPVWSVVIATVIIAAQAVALALFGGERRVARLHVEAFPALARVADFAAAYLIVLALLNLGAVVVQCGFGACHTDGYKLIRLGLDGLWAP</sequence>
<dbReference type="OrthoDB" id="3711263at2"/>
<evidence type="ECO:0000256" key="2">
    <source>
        <dbReference type="ARBA" id="ARBA00022692"/>
    </source>
</evidence>